<dbReference type="Proteomes" id="UP000019754">
    <property type="component" value="Unassembled WGS sequence"/>
</dbReference>
<evidence type="ECO:0000256" key="3">
    <source>
        <dbReference type="ARBA" id="ARBA00022630"/>
    </source>
</evidence>
<keyword evidence="4" id="KW-0274">FAD</keyword>
<dbReference type="InterPro" id="IPR016166">
    <property type="entry name" value="FAD-bd_PCMH"/>
</dbReference>
<dbReference type="InterPro" id="IPR016169">
    <property type="entry name" value="FAD-bd_PCMH_sub2"/>
</dbReference>
<dbReference type="InterPro" id="IPR050416">
    <property type="entry name" value="FAD-linked_Oxidoreductase"/>
</dbReference>
<evidence type="ECO:0000256" key="2">
    <source>
        <dbReference type="ARBA" id="ARBA00005466"/>
    </source>
</evidence>
<organism evidence="7 8">
    <name type="scientific">Brachybacterium muris UCD-AY4</name>
    <dbReference type="NCBI Taxonomy" id="1249481"/>
    <lineage>
        <taxon>Bacteria</taxon>
        <taxon>Bacillati</taxon>
        <taxon>Actinomycetota</taxon>
        <taxon>Actinomycetes</taxon>
        <taxon>Micrococcales</taxon>
        <taxon>Dermabacteraceae</taxon>
        <taxon>Brachybacterium</taxon>
    </lineage>
</organism>
<dbReference type="HOGENOM" id="CLU_018354_10_0_11"/>
<reference evidence="7 8" key="1">
    <citation type="journal article" date="2013" name="Genome Announc.">
        <title>Draft genome sequence of an Actinobacterium, Brachybacterium muris strain UCD-AY4.</title>
        <authorList>
            <person name="Lo J.R."/>
            <person name="Lang J.M."/>
            <person name="Darling A.E."/>
            <person name="Eisen J.A."/>
            <person name="Coil D.A."/>
        </authorList>
    </citation>
    <scope>NUCLEOTIDE SEQUENCE [LARGE SCALE GENOMIC DNA]</scope>
    <source>
        <strain evidence="7 8">UCD-AY4</strain>
    </source>
</reference>
<evidence type="ECO:0000259" key="6">
    <source>
        <dbReference type="PROSITE" id="PS51387"/>
    </source>
</evidence>
<dbReference type="InterPro" id="IPR006094">
    <property type="entry name" value="Oxid_FAD_bind_N"/>
</dbReference>
<name>A0A022KXI7_9MICO</name>
<dbReference type="STRING" id="1249481.D641_0114540"/>
<dbReference type="InterPro" id="IPR006093">
    <property type="entry name" value="Oxy_OxRdtase_FAD_BS"/>
</dbReference>
<keyword evidence="5" id="KW-0560">Oxidoreductase</keyword>
<gene>
    <name evidence="7" type="ORF">D641_0114540</name>
</gene>
<dbReference type="RefSeq" id="WP_031307297.1">
    <property type="nucleotide sequence ID" value="NZ_AORC01000024.1"/>
</dbReference>
<dbReference type="PANTHER" id="PTHR42973:SF39">
    <property type="entry name" value="FAD-BINDING PCMH-TYPE DOMAIN-CONTAINING PROTEIN"/>
    <property type="match status" value="1"/>
</dbReference>
<evidence type="ECO:0000313" key="8">
    <source>
        <dbReference type="Proteomes" id="UP000019754"/>
    </source>
</evidence>
<dbReference type="GO" id="GO:0016491">
    <property type="term" value="F:oxidoreductase activity"/>
    <property type="evidence" value="ECO:0007669"/>
    <property type="project" value="UniProtKB-KW"/>
</dbReference>
<dbReference type="Gene3D" id="3.30.465.10">
    <property type="match status" value="1"/>
</dbReference>
<comment type="similarity">
    <text evidence="2">Belongs to the oxygen-dependent FAD-linked oxidoreductase family.</text>
</comment>
<evidence type="ECO:0000256" key="5">
    <source>
        <dbReference type="ARBA" id="ARBA00023002"/>
    </source>
</evidence>
<protein>
    <submittedName>
        <fullName evidence="7">Dehydrogenase</fullName>
    </submittedName>
</protein>
<dbReference type="InterPro" id="IPR036318">
    <property type="entry name" value="FAD-bd_PCMH-like_sf"/>
</dbReference>
<dbReference type="PROSITE" id="PS00862">
    <property type="entry name" value="OX2_COVAL_FAD"/>
    <property type="match status" value="1"/>
</dbReference>
<evidence type="ECO:0000256" key="4">
    <source>
        <dbReference type="ARBA" id="ARBA00022827"/>
    </source>
</evidence>
<dbReference type="SUPFAM" id="SSF56176">
    <property type="entry name" value="FAD-binding/transporter-associated domain-like"/>
    <property type="match status" value="1"/>
</dbReference>
<dbReference type="PANTHER" id="PTHR42973">
    <property type="entry name" value="BINDING OXIDOREDUCTASE, PUTATIVE (AFU_ORTHOLOGUE AFUA_1G17690)-RELATED"/>
    <property type="match status" value="1"/>
</dbReference>
<evidence type="ECO:0000256" key="1">
    <source>
        <dbReference type="ARBA" id="ARBA00001974"/>
    </source>
</evidence>
<dbReference type="InterPro" id="IPR016167">
    <property type="entry name" value="FAD-bd_PCMH_sub1"/>
</dbReference>
<sequence length="472" mass="51927">MATTTNRHPVPEAQPALARMRKHLAGPLIEPPDAGYDQARAVWNGMVDRYPLAIARAATVDDVPIVLEAARETGLPLAVRGGGHSITGLSTVDDGIVLDLGDLREVVVDPATQLVTVAPGARSADVDAATAPHRLAIPLGASSLPGVAGLTLGGGVGWLTRRAGLALDCLERAEVVNAQGEHLVASREDHPDLFWGLRGGGGNFGVVTSFTFRAVRLPQTVLGWTLVYAPSQWWHALAAFERWARELPDELSSILTFRAMPEVSGMGEETCLMIRCVYVGEDPARGTAMLDRLRRTAPPVHETSGPISWPQWQSVMDAHFPFGSHGFWRNVAFTRMDEDALGAVLDVAERIPGPGHAIDIHHLGGAFARVPEQATAFPNRTARFWMNIYGAWQESEEDSRGWDLAGHSRVVMERLAERGEYVNFRALEYTRPITDFTRHIYGEEKYRRLQRVKQRYDPQNLFRGNYNVSPDV</sequence>
<dbReference type="Gene3D" id="3.40.462.20">
    <property type="match status" value="1"/>
</dbReference>
<comment type="cofactor">
    <cofactor evidence="1">
        <name>FAD</name>
        <dbReference type="ChEBI" id="CHEBI:57692"/>
    </cofactor>
</comment>
<proteinExistence type="inferred from homology"/>
<dbReference type="Gene3D" id="3.30.43.10">
    <property type="entry name" value="Uridine Diphospho-n-acetylenolpyruvylglucosamine Reductase, domain 2"/>
    <property type="match status" value="1"/>
</dbReference>
<dbReference type="AlphaFoldDB" id="A0A022KXI7"/>
<keyword evidence="8" id="KW-1185">Reference proteome</keyword>
<dbReference type="InterPro" id="IPR012951">
    <property type="entry name" value="BBE"/>
</dbReference>
<accession>A0A022KXI7</accession>
<comment type="caution">
    <text evidence="7">The sequence shown here is derived from an EMBL/GenBank/DDBJ whole genome shotgun (WGS) entry which is preliminary data.</text>
</comment>
<dbReference type="Pfam" id="PF08031">
    <property type="entry name" value="BBE"/>
    <property type="match status" value="1"/>
</dbReference>
<dbReference type="EMBL" id="AORC01000024">
    <property type="protein sequence ID" value="EYT47751.1"/>
    <property type="molecule type" value="Genomic_DNA"/>
</dbReference>
<dbReference type="Pfam" id="PF01565">
    <property type="entry name" value="FAD_binding_4"/>
    <property type="match status" value="1"/>
</dbReference>
<evidence type="ECO:0000313" key="7">
    <source>
        <dbReference type="EMBL" id="EYT47751.1"/>
    </source>
</evidence>
<dbReference type="OrthoDB" id="9775082at2"/>
<keyword evidence="3" id="KW-0285">Flavoprotein</keyword>
<dbReference type="PROSITE" id="PS51387">
    <property type="entry name" value="FAD_PCMH"/>
    <property type="match status" value="1"/>
</dbReference>
<feature type="domain" description="FAD-binding PCMH-type" evidence="6">
    <location>
        <begin position="47"/>
        <end position="217"/>
    </location>
</feature>
<dbReference type="GO" id="GO:0071949">
    <property type="term" value="F:FAD binding"/>
    <property type="evidence" value="ECO:0007669"/>
    <property type="project" value="InterPro"/>
</dbReference>